<feature type="domain" description="Suppressor of forked" evidence="5">
    <location>
        <begin position="44"/>
        <end position="570"/>
    </location>
</feature>
<dbReference type="FunFam" id="1.25.40.1040:FF:000002">
    <property type="entry name" value="Cleavage stimulation factor subunit 3"/>
    <property type="match status" value="1"/>
</dbReference>
<evidence type="ECO:0000256" key="4">
    <source>
        <dbReference type="SAM" id="MobiDB-lite"/>
    </source>
</evidence>
<evidence type="ECO:0000256" key="2">
    <source>
        <dbReference type="ARBA" id="ARBA00022737"/>
    </source>
</evidence>
<name>A0A9Q0M5Y0_BLOTA</name>
<comment type="caution">
    <text evidence="6">The sequence shown here is derived from an EMBL/GenBank/DDBJ whole genome shotgun (WGS) entry which is preliminary data.</text>
</comment>
<evidence type="ECO:0000313" key="7">
    <source>
        <dbReference type="Proteomes" id="UP001142055"/>
    </source>
</evidence>
<reference evidence="6" key="1">
    <citation type="submission" date="2022-12" db="EMBL/GenBank/DDBJ databases">
        <title>Genome assemblies of Blomia tropicalis.</title>
        <authorList>
            <person name="Cui Y."/>
        </authorList>
    </citation>
    <scope>NUCLEOTIDE SEQUENCE</scope>
    <source>
        <tissue evidence="6">Adult mites</tissue>
    </source>
</reference>
<dbReference type="EMBL" id="JAPWDV010000002">
    <property type="protein sequence ID" value="KAJ6220006.1"/>
    <property type="molecule type" value="Genomic_DNA"/>
</dbReference>
<dbReference type="Pfam" id="PF05843">
    <property type="entry name" value="Suf"/>
    <property type="match status" value="1"/>
</dbReference>
<dbReference type="InterPro" id="IPR011990">
    <property type="entry name" value="TPR-like_helical_dom_sf"/>
</dbReference>
<dbReference type="OMA" id="CFRGPFV"/>
<evidence type="ECO:0000259" key="5">
    <source>
        <dbReference type="Pfam" id="PF05843"/>
    </source>
</evidence>
<dbReference type="Gene3D" id="1.25.40.1040">
    <property type="match status" value="1"/>
</dbReference>
<dbReference type="PANTHER" id="PTHR19980:SF0">
    <property type="entry name" value="CLEAVAGE STIMULATION FACTOR SUBUNIT 3"/>
    <property type="match status" value="1"/>
</dbReference>
<keyword evidence="2" id="KW-0677">Repeat</keyword>
<comment type="subcellular location">
    <subcellularLocation>
        <location evidence="1">Nucleus</location>
    </subcellularLocation>
</comment>
<organism evidence="6 7">
    <name type="scientific">Blomia tropicalis</name>
    <name type="common">Mite</name>
    <dbReference type="NCBI Taxonomy" id="40697"/>
    <lineage>
        <taxon>Eukaryota</taxon>
        <taxon>Metazoa</taxon>
        <taxon>Ecdysozoa</taxon>
        <taxon>Arthropoda</taxon>
        <taxon>Chelicerata</taxon>
        <taxon>Arachnida</taxon>
        <taxon>Acari</taxon>
        <taxon>Acariformes</taxon>
        <taxon>Sarcoptiformes</taxon>
        <taxon>Astigmata</taxon>
        <taxon>Glycyphagoidea</taxon>
        <taxon>Echimyopodidae</taxon>
        <taxon>Blomia</taxon>
    </lineage>
</organism>
<feature type="compositionally biased region" description="Polar residues" evidence="4">
    <location>
        <begin position="1"/>
        <end position="13"/>
    </location>
</feature>
<keyword evidence="7" id="KW-1185">Reference proteome</keyword>
<dbReference type="InterPro" id="IPR003107">
    <property type="entry name" value="HAT"/>
</dbReference>
<evidence type="ECO:0000256" key="3">
    <source>
        <dbReference type="ARBA" id="ARBA00023242"/>
    </source>
</evidence>
<feature type="region of interest" description="Disordered" evidence="4">
    <location>
        <begin position="702"/>
        <end position="745"/>
    </location>
</feature>
<evidence type="ECO:0000313" key="6">
    <source>
        <dbReference type="EMBL" id="KAJ6220006.1"/>
    </source>
</evidence>
<accession>A0A9Q0M5Y0</accession>
<feature type="region of interest" description="Disordered" evidence="4">
    <location>
        <begin position="1"/>
        <end position="24"/>
    </location>
</feature>
<dbReference type="Proteomes" id="UP001142055">
    <property type="component" value="Chromosome 2"/>
</dbReference>
<dbReference type="SUPFAM" id="SSF48452">
    <property type="entry name" value="TPR-like"/>
    <property type="match status" value="1"/>
</dbReference>
<gene>
    <name evidence="6" type="ORF">RDWZM_005818</name>
</gene>
<sequence length="745" mass="86431">MNTNTQNANSWNINETNTDENTDADLLPEPLPAPGYFKNVSDRVLKARVKLVESPYDLDAWNILVKDAQGKPIDQAREFYEQLVSQFPTSGRFWKIYIEQEIKNRNYEKVEKLFQRSLIEVHNIDLWKCYLNYIKDAKANLRSFREKMGQAYDFALDKMGIDINSYSIYNDYVSFLKNVDAQGNYAENQKISAVRRVYQRGIIIPMLNIETFWKDYLAYESNINQMFVDKAIADRSKDYMNARRVVKEFEAITRGLNRAAPAVPPQSTQEEIRQVDLWKKYILWEKGNPLKSEDLILVIKRVVFAYEQCLLCLGHHPDIWYEYASYLDENSKLMAEKGDMSHHKNLQEDVATVYERATTTLLKENVLLHFSYADFEESRNRKDESIKIYEKLLSIERPKFNPTLIYIQYMKFTRRTESINAARAVFKRARNDMRCSSEIYTSAALMEYYCSKDLNIACKIFELGLKKFPHESDFILSYIDFLSHLNEENNIRVLFERILSSDSLPLEKSLEIWNKFLEFESQIGDLPSVIKVEKRRLNVIEKLQKSYSETSWLVDRYRFGYLMPCTPEELKSIGYTFSNGTNVPRFNLHNNGESSLSSNQTPTICMPNLTQMVPFKPKQNPVNNLMPGGIFSYPPSIVSLLSQLPPPICFRGPFVNIDELMSMFQSSTTISLTDSTAKAECLLPNEARTYFSLAIDTSESLTSGNGTKRQLTIDDDDDGDGEGSNLMPPQFDIYRSRQLQKKPRN</sequence>
<dbReference type="InterPro" id="IPR045243">
    <property type="entry name" value="Rna14-like"/>
</dbReference>
<evidence type="ECO:0000256" key="1">
    <source>
        <dbReference type="ARBA" id="ARBA00004123"/>
    </source>
</evidence>
<dbReference type="GO" id="GO:0005634">
    <property type="term" value="C:nucleus"/>
    <property type="evidence" value="ECO:0007669"/>
    <property type="project" value="UniProtKB-SubCell"/>
</dbReference>
<keyword evidence="3" id="KW-0539">Nucleus</keyword>
<proteinExistence type="predicted"/>
<dbReference type="InterPro" id="IPR008847">
    <property type="entry name" value="Suf"/>
</dbReference>
<dbReference type="GO" id="GO:0031124">
    <property type="term" value="P:mRNA 3'-end processing"/>
    <property type="evidence" value="ECO:0007669"/>
    <property type="project" value="InterPro"/>
</dbReference>
<dbReference type="SMART" id="SM00386">
    <property type="entry name" value="HAT"/>
    <property type="match status" value="11"/>
</dbReference>
<protein>
    <recommendedName>
        <fullName evidence="5">Suppressor of forked domain-containing protein</fullName>
    </recommendedName>
</protein>
<dbReference type="AlphaFoldDB" id="A0A9Q0M5Y0"/>
<dbReference type="GO" id="GO:0003729">
    <property type="term" value="F:mRNA binding"/>
    <property type="evidence" value="ECO:0007669"/>
    <property type="project" value="TreeGrafter"/>
</dbReference>
<dbReference type="PANTHER" id="PTHR19980">
    <property type="entry name" value="RNA CLEAVAGE STIMULATION FACTOR"/>
    <property type="match status" value="1"/>
</dbReference>